<sequence length="319" mass="36668">MPEFKIKHITKYTYQGLVSDSANQIILFPVTDQYQEVQKHDLKISGDPVVDIYEDYYGNRVGNFTYSAPHPELSIVSRVIVTTKSKPLPEDDIFPSHQWQDLLKVQNNIPFIDYLKQEPFEGLEELKEIVSREHLSAETPYQTALHYCKYVYENFNYIPGITTVETTLDTIWQLKAGVCQDFAHILLVMLRLINIPARYVSGYICPHKNGMRGEGATHAWVEAYLPNYGWLGFDPTNNCIANETHVRLAVGRSFSDCSPVKGVYKGLPEHKLEVSVTVSYEDEPPSQDETPEIVIEKAHTDFPVNSFRKYQEMEQQQQQ</sequence>
<name>A0A2U2PDF5_9SPHI</name>
<protein>
    <submittedName>
        <fullName evidence="2">Transglutaminase family protein</fullName>
    </submittedName>
</protein>
<dbReference type="RefSeq" id="WP_109417406.1">
    <property type="nucleotide sequence ID" value="NZ_QEAS01000017.1"/>
</dbReference>
<dbReference type="Pfam" id="PF01841">
    <property type="entry name" value="Transglut_core"/>
    <property type="match status" value="1"/>
</dbReference>
<evidence type="ECO:0000313" key="2">
    <source>
        <dbReference type="EMBL" id="PWG79159.1"/>
    </source>
</evidence>
<evidence type="ECO:0000313" key="3">
    <source>
        <dbReference type="Proteomes" id="UP000245647"/>
    </source>
</evidence>
<dbReference type="Gene3D" id="3.10.620.30">
    <property type="match status" value="1"/>
</dbReference>
<dbReference type="PANTHER" id="PTHR33490:SF6">
    <property type="entry name" value="SLL1049 PROTEIN"/>
    <property type="match status" value="1"/>
</dbReference>
<dbReference type="PANTHER" id="PTHR33490">
    <property type="entry name" value="BLR5614 PROTEIN-RELATED"/>
    <property type="match status" value="1"/>
</dbReference>
<dbReference type="InterPro" id="IPR002931">
    <property type="entry name" value="Transglutaminase-like"/>
</dbReference>
<dbReference type="EMBL" id="QEAS01000017">
    <property type="protein sequence ID" value="PWG79159.1"/>
    <property type="molecule type" value="Genomic_DNA"/>
</dbReference>
<proteinExistence type="predicted"/>
<dbReference type="InterPro" id="IPR038765">
    <property type="entry name" value="Papain-like_cys_pep_sf"/>
</dbReference>
<dbReference type="AlphaFoldDB" id="A0A2U2PDF5"/>
<evidence type="ECO:0000259" key="1">
    <source>
        <dbReference type="SMART" id="SM00460"/>
    </source>
</evidence>
<dbReference type="SMART" id="SM00460">
    <property type="entry name" value="TGc"/>
    <property type="match status" value="1"/>
</dbReference>
<comment type="caution">
    <text evidence="2">The sequence shown here is derived from an EMBL/GenBank/DDBJ whole genome shotgun (WGS) entry which is preliminary data.</text>
</comment>
<dbReference type="Proteomes" id="UP000245647">
    <property type="component" value="Unassembled WGS sequence"/>
</dbReference>
<keyword evidence="3" id="KW-1185">Reference proteome</keyword>
<dbReference type="OrthoDB" id="9804872at2"/>
<accession>A0A2U2PDF5</accession>
<feature type="domain" description="Transglutaminase-like" evidence="1">
    <location>
        <begin position="171"/>
        <end position="237"/>
    </location>
</feature>
<dbReference type="SUPFAM" id="SSF54001">
    <property type="entry name" value="Cysteine proteinases"/>
    <property type="match status" value="1"/>
</dbReference>
<organism evidence="2 3">
    <name type="scientific">Pararcticibacter amylolyticus</name>
    <dbReference type="NCBI Taxonomy" id="2173175"/>
    <lineage>
        <taxon>Bacteria</taxon>
        <taxon>Pseudomonadati</taxon>
        <taxon>Bacteroidota</taxon>
        <taxon>Sphingobacteriia</taxon>
        <taxon>Sphingobacteriales</taxon>
        <taxon>Sphingobacteriaceae</taxon>
        <taxon>Pararcticibacter</taxon>
    </lineage>
</organism>
<reference evidence="2 3" key="1">
    <citation type="submission" date="2018-04" db="EMBL/GenBank/DDBJ databases">
        <title>Pedobacter chongqingensis sp. nov., isolated from a rottenly hemp rope.</title>
        <authorList>
            <person name="Cai Y."/>
        </authorList>
    </citation>
    <scope>NUCLEOTIDE SEQUENCE [LARGE SCALE GENOMIC DNA]</scope>
    <source>
        <strain evidence="2 3">FJ4-8</strain>
    </source>
</reference>
<dbReference type="Pfam" id="PF08379">
    <property type="entry name" value="Bact_transglu_N"/>
    <property type="match status" value="1"/>
</dbReference>
<gene>
    <name evidence="2" type="ORF">DDR33_19130</name>
</gene>
<dbReference type="InterPro" id="IPR013589">
    <property type="entry name" value="Bac_transglu_N"/>
</dbReference>